<dbReference type="InterPro" id="IPR029035">
    <property type="entry name" value="DHS-like_NAD/FAD-binding_dom"/>
</dbReference>
<feature type="domain" description="Thiamine pyrophosphate enzyme N-terminal TPP-binding" evidence="6">
    <location>
        <begin position="26"/>
        <end position="143"/>
    </location>
</feature>
<evidence type="ECO:0000256" key="1">
    <source>
        <dbReference type="ARBA" id="ARBA00007812"/>
    </source>
</evidence>
<dbReference type="GO" id="GO:0050660">
    <property type="term" value="F:flavin adenine dinucleotide binding"/>
    <property type="evidence" value="ECO:0007669"/>
    <property type="project" value="TreeGrafter"/>
</dbReference>
<dbReference type="InterPro" id="IPR012000">
    <property type="entry name" value="Thiamin_PyroP_enz_cen_dom"/>
</dbReference>
<dbReference type="PANTHER" id="PTHR18968">
    <property type="entry name" value="THIAMINE PYROPHOSPHATE ENZYMES"/>
    <property type="match status" value="1"/>
</dbReference>
<dbReference type="InterPro" id="IPR045229">
    <property type="entry name" value="TPP_enz"/>
</dbReference>
<dbReference type="GO" id="GO:0009097">
    <property type="term" value="P:isoleucine biosynthetic process"/>
    <property type="evidence" value="ECO:0007669"/>
    <property type="project" value="TreeGrafter"/>
</dbReference>
<dbReference type="Pfam" id="PF02776">
    <property type="entry name" value="TPP_enzyme_N"/>
    <property type="match status" value="1"/>
</dbReference>
<dbReference type="GO" id="GO:0005948">
    <property type="term" value="C:acetolactate synthase complex"/>
    <property type="evidence" value="ECO:0007669"/>
    <property type="project" value="TreeGrafter"/>
</dbReference>
<proteinExistence type="inferred from homology"/>
<dbReference type="CDD" id="cd07035">
    <property type="entry name" value="TPP_PYR_POX_like"/>
    <property type="match status" value="1"/>
</dbReference>
<dbReference type="GO" id="GO:0009099">
    <property type="term" value="P:L-valine biosynthetic process"/>
    <property type="evidence" value="ECO:0007669"/>
    <property type="project" value="TreeGrafter"/>
</dbReference>
<comment type="similarity">
    <text evidence="1 3">Belongs to the TPP enzyme family.</text>
</comment>
<evidence type="ECO:0000256" key="2">
    <source>
        <dbReference type="ARBA" id="ARBA00023052"/>
    </source>
</evidence>
<evidence type="ECO:0000313" key="7">
    <source>
        <dbReference type="EMBL" id="OIQ80943.1"/>
    </source>
</evidence>
<comment type="caution">
    <text evidence="7">The sequence shown here is derived from an EMBL/GenBank/DDBJ whole genome shotgun (WGS) entry which is preliminary data.</text>
</comment>
<organism evidence="7">
    <name type="scientific">mine drainage metagenome</name>
    <dbReference type="NCBI Taxonomy" id="410659"/>
    <lineage>
        <taxon>unclassified sequences</taxon>
        <taxon>metagenomes</taxon>
        <taxon>ecological metagenomes</taxon>
    </lineage>
</organism>
<dbReference type="Pfam" id="PF02775">
    <property type="entry name" value="TPP_enzyme_C"/>
    <property type="match status" value="1"/>
</dbReference>
<dbReference type="PANTHER" id="PTHR18968:SF13">
    <property type="entry name" value="ACETOLACTATE SYNTHASE CATALYTIC SUBUNIT, MITOCHONDRIAL"/>
    <property type="match status" value="1"/>
</dbReference>
<dbReference type="SUPFAM" id="SSF52518">
    <property type="entry name" value="Thiamin diphosphate-binding fold (THDP-binding)"/>
    <property type="match status" value="2"/>
</dbReference>
<reference evidence="7" key="1">
    <citation type="submission" date="2016-10" db="EMBL/GenBank/DDBJ databases">
        <title>Sequence of Gallionella enrichment culture.</title>
        <authorList>
            <person name="Poehlein A."/>
            <person name="Muehling M."/>
            <person name="Daniel R."/>
        </authorList>
    </citation>
    <scope>NUCLEOTIDE SEQUENCE</scope>
</reference>
<dbReference type="SUPFAM" id="SSF52467">
    <property type="entry name" value="DHS-like NAD/FAD-binding domain"/>
    <property type="match status" value="1"/>
</dbReference>
<dbReference type="InterPro" id="IPR011766">
    <property type="entry name" value="TPP_enzyme_TPP-bd"/>
</dbReference>
<dbReference type="EMBL" id="MLJW01000990">
    <property type="protein sequence ID" value="OIQ80943.1"/>
    <property type="molecule type" value="Genomic_DNA"/>
</dbReference>
<name>A0A1J5QLY3_9ZZZZ</name>
<dbReference type="Gene3D" id="3.40.50.1220">
    <property type="entry name" value="TPP-binding domain"/>
    <property type="match status" value="1"/>
</dbReference>
<evidence type="ECO:0000259" key="4">
    <source>
        <dbReference type="Pfam" id="PF00205"/>
    </source>
</evidence>
<dbReference type="Pfam" id="PF00205">
    <property type="entry name" value="TPP_enzyme_M"/>
    <property type="match status" value="1"/>
</dbReference>
<dbReference type="GO" id="GO:0030976">
    <property type="term" value="F:thiamine pyrophosphate binding"/>
    <property type="evidence" value="ECO:0007669"/>
    <property type="project" value="InterPro"/>
</dbReference>
<dbReference type="InterPro" id="IPR029061">
    <property type="entry name" value="THDP-binding"/>
</dbReference>
<gene>
    <name evidence="7" type="primary">aruI</name>
    <name evidence="7" type="ORF">GALL_372970</name>
</gene>
<feature type="domain" description="Thiamine pyrophosphate enzyme TPP-binding" evidence="5">
    <location>
        <begin position="411"/>
        <end position="540"/>
    </location>
</feature>
<feature type="domain" description="Thiamine pyrophosphate enzyme central" evidence="4">
    <location>
        <begin position="223"/>
        <end position="347"/>
    </location>
</feature>
<keyword evidence="7" id="KW-0456">Lyase</keyword>
<dbReference type="EC" id="4.1.1.75" evidence="7"/>
<dbReference type="AlphaFoldDB" id="A0A1J5QLY3"/>
<protein>
    <submittedName>
        <fullName evidence="7">Putative 2-ketoarginine decarboxylase AruI</fullName>
        <ecNumber evidence="7">4.1.1.75</ecNumber>
    </submittedName>
</protein>
<dbReference type="GO" id="GO:0047435">
    <property type="term" value="F:5-guanidino-2-oxopentanoate decarboxylase activity"/>
    <property type="evidence" value="ECO:0007669"/>
    <property type="project" value="UniProtKB-EC"/>
</dbReference>
<dbReference type="GO" id="GO:0003984">
    <property type="term" value="F:acetolactate synthase activity"/>
    <property type="evidence" value="ECO:0007669"/>
    <property type="project" value="TreeGrafter"/>
</dbReference>
<sequence>MLRLLGPNICVCTTLNTVQVHPINLTLAEALLQRLHAANVDTVFGLPGVHNLAFWEAVSPVRIVGVRHEQSAGYAADGLARTTGRIGFALTTSGPGAANVVAAFGEAAVSHSRVIVMSSEVSSVLRKPGVSRGILHEMRDQSALFAPLASIDAQGRALSVSVTSADEAMRELERALDYADAWGEVAAYIGIPADLLGAPYLPSSATASREVTARRISDSPKFAAAIAMIQDSSRPVIWIGGGVNSVADQAIIQDFATRVNAPVVTTFAARGVMAAHELLVGAPIHEPEVHQLMASADALIVLGSDFDGMNTRNWQVPVPENVVAINLRSESVQTNLPHAHVLLGDLSQLGDLTALLTQKQRWHEMPARIGHEVRTRLEDDPRSSDGIALVRAIESAWPSSANIFCDMAVAGYWTAGYARQPRQRRLAYPVGWGTLGFALPAAMGSALLAPTLAVCGDGGVMFALGELATCVQESLPLTLFIVDDGGYGMLRFDQQTFGFAPRGVDLVAPDWRLLAASFDITFAEVTDLTDLAAALAVAHQRNTEGYPHILLLRSAIHPPRTTSPRWREPMEN</sequence>
<evidence type="ECO:0000256" key="3">
    <source>
        <dbReference type="RuleBase" id="RU362132"/>
    </source>
</evidence>
<keyword evidence="2 3" id="KW-0786">Thiamine pyrophosphate</keyword>
<evidence type="ECO:0000259" key="6">
    <source>
        <dbReference type="Pfam" id="PF02776"/>
    </source>
</evidence>
<accession>A0A1J5QLY3</accession>
<dbReference type="GO" id="GO:0000287">
    <property type="term" value="F:magnesium ion binding"/>
    <property type="evidence" value="ECO:0007669"/>
    <property type="project" value="InterPro"/>
</dbReference>
<evidence type="ECO:0000259" key="5">
    <source>
        <dbReference type="Pfam" id="PF02775"/>
    </source>
</evidence>
<dbReference type="Gene3D" id="3.40.50.970">
    <property type="match status" value="2"/>
</dbReference>
<dbReference type="CDD" id="cd00568">
    <property type="entry name" value="TPP_enzymes"/>
    <property type="match status" value="1"/>
</dbReference>
<dbReference type="InterPro" id="IPR012001">
    <property type="entry name" value="Thiamin_PyroP_enz_TPP-bd_dom"/>
</dbReference>